<evidence type="ECO:0000313" key="1">
    <source>
        <dbReference type="EMBL" id="GAH81060.1"/>
    </source>
</evidence>
<comment type="caution">
    <text evidence="1">The sequence shown here is derived from an EMBL/GenBank/DDBJ whole genome shotgun (WGS) entry which is preliminary data.</text>
</comment>
<dbReference type="EMBL" id="BARU01040755">
    <property type="protein sequence ID" value="GAH81060.1"/>
    <property type="molecule type" value="Genomic_DNA"/>
</dbReference>
<name>X1JHT9_9ZZZZ</name>
<proteinExistence type="predicted"/>
<dbReference type="AlphaFoldDB" id="X1JHT9"/>
<organism evidence="1">
    <name type="scientific">marine sediment metagenome</name>
    <dbReference type="NCBI Taxonomy" id="412755"/>
    <lineage>
        <taxon>unclassified sequences</taxon>
        <taxon>metagenomes</taxon>
        <taxon>ecological metagenomes</taxon>
    </lineage>
</organism>
<accession>X1JHT9</accession>
<reference evidence="1" key="1">
    <citation type="journal article" date="2014" name="Front. Microbiol.">
        <title>High frequency of phylogenetically diverse reductive dehalogenase-homologous genes in deep subseafloor sedimentary metagenomes.</title>
        <authorList>
            <person name="Kawai M."/>
            <person name="Futagami T."/>
            <person name="Toyoda A."/>
            <person name="Takaki Y."/>
            <person name="Nishi S."/>
            <person name="Hori S."/>
            <person name="Arai W."/>
            <person name="Tsubouchi T."/>
            <person name="Morono Y."/>
            <person name="Uchiyama I."/>
            <person name="Ito T."/>
            <person name="Fujiyama A."/>
            <person name="Inagaki F."/>
            <person name="Takami H."/>
        </authorList>
    </citation>
    <scope>NUCLEOTIDE SEQUENCE</scope>
    <source>
        <strain evidence="1">Expedition CK06-06</strain>
    </source>
</reference>
<gene>
    <name evidence="1" type="ORF">S03H2_62956</name>
</gene>
<protein>
    <submittedName>
        <fullName evidence="1">Uncharacterized protein</fullName>
    </submittedName>
</protein>
<sequence length="86" mass="9638">MLGRRSIQTLRKLAIVMPNRMKITIKIASITVSILYASADKVNKAYDIGILDKVFIAVPGLAREAKQFAQRQRIKAYEAEELESSS</sequence>